<proteinExistence type="predicted"/>
<feature type="domain" description="CCHC-type" evidence="2">
    <location>
        <begin position="353"/>
        <end position="368"/>
    </location>
</feature>
<feature type="domain" description="CCHC-type" evidence="2">
    <location>
        <begin position="330"/>
        <end position="345"/>
    </location>
</feature>
<reference evidence="3" key="2">
    <citation type="submission" date="2021-09" db="EMBL/GenBank/DDBJ databases">
        <authorList>
            <person name="Jia N."/>
            <person name="Wang J."/>
            <person name="Shi W."/>
            <person name="Du L."/>
            <person name="Sun Y."/>
            <person name="Zhan W."/>
            <person name="Jiang J."/>
            <person name="Wang Q."/>
            <person name="Zhang B."/>
            <person name="Ji P."/>
            <person name="Sakyi L.B."/>
            <person name="Cui X."/>
            <person name="Yuan T."/>
            <person name="Jiang B."/>
            <person name="Yang W."/>
            <person name="Lam T.T.-Y."/>
            <person name="Chang Q."/>
            <person name="Ding S."/>
            <person name="Wang X."/>
            <person name="Zhu J."/>
            <person name="Ruan X."/>
            <person name="Zhao L."/>
            <person name="Wei J."/>
            <person name="Que T."/>
            <person name="Du C."/>
            <person name="Cheng J."/>
            <person name="Dai P."/>
            <person name="Han X."/>
            <person name="Huang E."/>
            <person name="Gao Y."/>
            <person name="Liu J."/>
            <person name="Shao H."/>
            <person name="Ye R."/>
            <person name="Li L."/>
            <person name="Wei W."/>
            <person name="Wang X."/>
            <person name="Wang C."/>
            <person name="Huo Q."/>
            <person name="Li W."/>
            <person name="Guo W."/>
            <person name="Chen H."/>
            <person name="Chen S."/>
            <person name="Zhou L."/>
            <person name="Zhou L."/>
            <person name="Ni X."/>
            <person name="Tian J."/>
            <person name="Zhou Y."/>
            <person name="Sheng Y."/>
            <person name="Liu T."/>
            <person name="Pan Y."/>
            <person name="Xia L."/>
            <person name="Li J."/>
            <person name="Zhao F."/>
            <person name="Cao W."/>
        </authorList>
    </citation>
    <scope>NUCLEOTIDE SEQUENCE</scope>
    <source>
        <strain evidence="3">Rmic-2018</strain>
        <tissue evidence="3">Larvae</tissue>
    </source>
</reference>
<dbReference type="Proteomes" id="UP000821866">
    <property type="component" value="Chromosome 1"/>
</dbReference>
<protein>
    <recommendedName>
        <fullName evidence="2">CCHC-type domain-containing protein</fullName>
    </recommendedName>
</protein>
<dbReference type="Gene3D" id="4.10.60.10">
    <property type="entry name" value="Zinc finger, CCHC-type"/>
    <property type="match status" value="1"/>
</dbReference>
<dbReference type="Pfam" id="PF00098">
    <property type="entry name" value="zf-CCHC"/>
    <property type="match status" value="2"/>
</dbReference>
<keyword evidence="4" id="KW-1185">Reference proteome</keyword>
<dbReference type="SMART" id="SM00343">
    <property type="entry name" value="ZnF_C2HC"/>
    <property type="match status" value="2"/>
</dbReference>
<evidence type="ECO:0000256" key="1">
    <source>
        <dbReference type="PROSITE-ProRule" id="PRU00047"/>
    </source>
</evidence>
<evidence type="ECO:0000313" key="3">
    <source>
        <dbReference type="EMBL" id="KAH8042739.1"/>
    </source>
</evidence>
<sequence length="373" mass="40939">MATGMDSVNVPEELLQHLLGQTNGSAIQREQIAAAVRQRLMTAEPMPAGAMTAAAAAAIQPAIDCAPRASGSQPPRFAGFGDAQSPEEFLDRLETFCLVTGVAADKRLTHIVPAALEGSAKLWLRFVKSFASWDDFKAAFVAEFSSIDAKRRLRQELELRTQHPEENLKEFIYTIAEFYDRIGGEVSDTEKVDRVLRQMHPQLQDLVEGKQFATLAELARAADGLMERYWRRFQYKPPPPPTDQVARDLAFRPAGNTAGLSGLSGAQPGVMAAAAAPFQHPSAASYWPLHPAAIQPSYYRDQLHRSPAPHVPTPPQPQRYQLLDGGAITCHRCGGIGHMGRECPSGRRNGPPRCYQCNRIGHIRSQCPGNGRR</sequence>
<dbReference type="InterPro" id="IPR001878">
    <property type="entry name" value="Znf_CCHC"/>
</dbReference>
<keyword evidence="1" id="KW-0863">Zinc-finger</keyword>
<accession>A0A9J6F972</accession>
<dbReference type="SUPFAM" id="SSF57756">
    <property type="entry name" value="Retrovirus zinc finger-like domains"/>
    <property type="match status" value="1"/>
</dbReference>
<keyword evidence="1" id="KW-0862">Zinc</keyword>
<dbReference type="InterPro" id="IPR036875">
    <property type="entry name" value="Znf_CCHC_sf"/>
</dbReference>
<dbReference type="PANTHER" id="PTHR33223">
    <property type="entry name" value="CCHC-TYPE DOMAIN-CONTAINING PROTEIN"/>
    <property type="match status" value="1"/>
</dbReference>
<organism evidence="3 4">
    <name type="scientific">Rhipicephalus microplus</name>
    <name type="common">Cattle tick</name>
    <name type="synonym">Boophilus microplus</name>
    <dbReference type="NCBI Taxonomy" id="6941"/>
    <lineage>
        <taxon>Eukaryota</taxon>
        <taxon>Metazoa</taxon>
        <taxon>Ecdysozoa</taxon>
        <taxon>Arthropoda</taxon>
        <taxon>Chelicerata</taxon>
        <taxon>Arachnida</taxon>
        <taxon>Acari</taxon>
        <taxon>Parasitiformes</taxon>
        <taxon>Ixodida</taxon>
        <taxon>Ixodoidea</taxon>
        <taxon>Ixodidae</taxon>
        <taxon>Rhipicephalinae</taxon>
        <taxon>Rhipicephalus</taxon>
        <taxon>Boophilus</taxon>
    </lineage>
</organism>
<dbReference type="GO" id="GO:0008270">
    <property type="term" value="F:zinc ion binding"/>
    <property type="evidence" value="ECO:0007669"/>
    <property type="project" value="UniProtKB-KW"/>
</dbReference>
<dbReference type="InterPro" id="IPR005162">
    <property type="entry name" value="Retrotrans_gag_dom"/>
</dbReference>
<name>A0A9J6F972_RHIMP</name>
<comment type="caution">
    <text evidence="3">The sequence shown here is derived from an EMBL/GenBank/DDBJ whole genome shotgun (WGS) entry which is preliminary data.</text>
</comment>
<reference evidence="3" key="1">
    <citation type="journal article" date="2020" name="Cell">
        <title>Large-Scale Comparative Analyses of Tick Genomes Elucidate Their Genetic Diversity and Vector Capacities.</title>
        <authorList>
            <consortium name="Tick Genome and Microbiome Consortium (TIGMIC)"/>
            <person name="Jia N."/>
            <person name="Wang J."/>
            <person name="Shi W."/>
            <person name="Du L."/>
            <person name="Sun Y."/>
            <person name="Zhan W."/>
            <person name="Jiang J.F."/>
            <person name="Wang Q."/>
            <person name="Zhang B."/>
            <person name="Ji P."/>
            <person name="Bell-Sakyi L."/>
            <person name="Cui X.M."/>
            <person name="Yuan T.T."/>
            <person name="Jiang B.G."/>
            <person name="Yang W.F."/>
            <person name="Lam T.T."/>
            <person name="Chang Q.C."/>
            <person name="Ding S.J."/>
            <person name="Wang X.J."/>
            <person name="Zhu J.G."/>
            <person name="Ruan X.D."/>
            <person name="Zhao L."/>
            <person name="Wei J.T."/>
            <person name="Ye R.Z."/>
            <person name="Que T.C."/>
            <person name="Du C.H."/>
            <person name="Zhou Y.H."/>
            <person name="Cheng J.X."/>
            <person name="Dai P.F."/>
            <person name="Guo W.B."/>
            <person name="Han X.H."/>
            <person name="Huang E.J."/>
            <person name="Li L.F."/>
            <person name="Wei W."/>
            <person name="Gao Y.C."/>
            <person name="Liu J.Z."/>
            <person name="Shao H.Z."/>
            <person name="Wang X."/>
            <person name="Wang C.C."/>
            <person name="Yang T.C."/>
            <person name="Huo Q.B."/>
            <person name="Li W."/>
            <person name="Chen H.Y."/>
            <person name="Chen S.E."/>
            <person name="Zhou L.G."/>
            <person name="Ni X.B."/>
            <person name="Tian J.H."/>
            <person name="Sheng Y."/>
            <person name="Liu T."/>
            <person name="Pan Y.S."/>
            <person name="Xia L.Y."/>
            <person name="Li J."/>
            <person name="Zhao F."/>
            <person name="Cao W.C."/>
        </authorList>
    </citation>
    <scope>NUCLEOTIDE SEQUENCE</scope>
    <source>
        <strain evidence="3">Rmic-2018</strain>
    </source>
</reference>
<dbReference type="Pfam" id="PF03732">
    <property type="entry name" value="Retrotrans_gag"/>
    <property type="match status" value="1"/>
</dbReference>
<gene>
    <name evidence="3" type="ORF">HPB51_025643</name>
</gene>
<evidence type="ECO:0000313" key="4">
    <source>
        <dbReference type="Proteomes" id="UP000821866"/>
    </source>
</evidence>
<dbReference type="VEuPathDB" id="VectorBase:LOC119179243"/>
<dbReference type="AlphaFoldDB" id="A0A9J6F972"/>
<dbReference type="PROSITE" id="PS50158">
    <property type="entry name" value="ZF_CCHC"/>
    <property type="match status" value="2"/>
</dbReference>
<dbReference type="PANTHER" id="PTHR33223:SF6">
    <property type="entry name" value="CCHC-TYPE DOMAIN-CONTAINING PROTEIN"/>
    <property type="match status" value="1"/>
</dbReference>
<dbReference type="EMBL" id="JABSTU010000001">
    <property type="protein sequence ID" value="KAH8042739.1"/>
    <property type="molecule type" value="Genomic_DNA"/>
</dbReference>
<evidence type="ECO:0000259" key="2">
    <source>
        <dbReference type="PROSITE" id="PS50158"/>
    </source>
</evidence>
<keyword evidence="1" id="KW-0479">Metal-binding</keyword>
<dbReference type="GO" id="GO:0003676">
    <property type="term" value="F:nucleic acid binding"/>
    <property type="evidence" value="ECO:0007669"/>
    <property type="project" value="InterPro"/>
</dbReference>